<dbReference type="AlphaFoldDB" id="A0AAD5EBN2"/>
<reference evidence="1" key="2">
    <citation type="journal article" date="2022" name="Proc. Natl. Acad. Sci. U.S.A.">
        <title>Diploid-dominant life cycles characterize the early evolution of Fungi.</title>
        <authorList>
            <person name="Amses K.R."/>
            <person name="Simmons D.R."/>
            <person name="Longcore J.E."/>
            <person name="Mondo S.J."/>
            <person name="Seto K."/>
            <person name="Jeronimo G.H."/>
            <person name="Bonds A.E."/>
            <person name="Quandt C.A."/>
            <person name="Davis W.J."/>
            <person name="Chang Y."/>
            <person name="Federici B.A."/>
            <person name="Kuo A."/>
            <person name="LaButti K."/>
            <person name="Pangilinan J."/>
            <person name="Andreopoulos W."/>
            <person name="Tritt A."/>
            <person name="Riley R."/>
            <person name="Hundley H."/>
            <person name="Johnson J."/>
            <person name="Lipzen A."/>
            <person name="Barry K."/>
            <person name="Lang B.F."/>
            <person name="Cuomo C.A."/>
            <person name="Buchler N.E."/>
            <person name="Grigoriev I.V."/>
            <person name="Spatafora J.W."/>
            <person name="Stajich J.E."/>
            <person name="James T.Y."/>
        </authorList>
    </citation>
    <scope>NUCLEOTIDE SEQUENCE</scope>
    <source>
        <strain evidence="1">AG</strain>
    </source>
</reference>
<evidence type="ECO:0000313" key="1">
    <source>
        <dbReference type="EMBL" id="KAI8580447.1"/>
    </source>
</evidence>
<protein>
    <submittedName>
        <fullName evidence="1">Uncharacterized protein</fullName>
    </submittedName>
</protein>
<reference evidence="1" key="1">
    <citation type="submission" date="2021-06" db="EMBL/GenBank/DDBJ databases">
        <authorList>
            <consortium name="DOE Joint Genome Institute"/>
            <person name="Mondo S.J."/>
            <person name="Amses K.R."/>
            <person name="Simmons D.R."/>
            <person name="Longcore J.E."/>
            <person name="Seto K."/>
            <person name="Alves G.H."/>
            <person name="Bonds A.E."/>
            <person name="Quandt C.A."/>
            <person name="Davis W.J."/>
            <person name="Chang Y."/>
            <person name="Letcher P.M."/>
            <person name="Powell M.J."/>
            <person name="Kuo A."/>
            <person name="Labutti K."/>
            <person name="Pangilinan J."/>
            <person name="Andreopoulos W."/>
            <person name="Tritt A."/>
            <person name="Riley R."/>
            <person name="Hundley H."/>
            <person name="Johnson J."/>
            <person name="Lipzen A."/>
            <person name="Barry K."/>
            <person name="Berbee M.L."/>
            <person name="Buchler N.E."/>
            <person name="Grigoriev I.V."/>
            <person name="Spatafora J.W."/>
            <person name="Stajich J.E."/>
            <person name="James T.Y."/>
        </authorList>
    </citation>
    <scope>NUCLEOTIDE SEQUENCE</scope>
    <source>
        <strain evidence="1">AG</strain>
    </source>
</reference>
<evidence type="ECO:0000313" key="2">
    <source>
        <dbReference type="Proteomes" id="UP001206595"/>
    </source>
</evidence>
<dbReference type="GeneID" id="75913708"/>
<comment type="caution">
    <text evidence="1">The sequence shown here is derived from an EMBL/GenBank/DDBJ whole genome shotgun (WGS) entry which is preliminary data.</text>
</comment>
<keyword evidence="2" id="KW-1185">Reference proteome</keyword>
<dbReference type="RefSeq" id="XP_051445451.1">
    <property type="nucleotide sequence ID" value="XM_051588363.1"/>
</dbReference>
<name>A0AAD5EBN2_UMBRA</name>
<gene>
    <name evidence="1" type="ORF">K450DRAFT_237051</name>
</gene>
<sequence length="213" mass="24490">MIAADAFAEKQSTDHVSHDVSTIEQLDIKENDQAASHSPQYKTIHFKASKATLNRRNTVSLADLIPAAAAALNTGTNSQVTSEASSLSRALTRVKTQMRTQRLKQSYLGKEWIRLALWLPVDESKINCWRKPLYLREKDEEEEVIIMEKSTHGHRNEVRLANRMGRTFEIATWYEWKRNPSLFGMEQVEKKVERLRSIKLDTLHADELSNNIE</sequence>
<dbReference type="EMBL" id="MU620912">
    <property type="protein sequence ID" value="KAI8580447.1"/>
    <property type="molecule type" value="Genomic_DNA"/>
</dbReference>
<dbReference type="Proteomes" id="UP001206595">
    <property type="component" value="Unassembled WGS sequence"/>
</dbReference>
<organism evidence="1 2">
    <name type="scientific">Umbelopsis ramanniana AG</name>
    <dbReference type="NCBI Taxonomy" id="1314678"/>
    <lineage>
        <taxon>Eukaryota</taxon>
        <taxon>Fungi</taxon>
        <taxon>Fungi incertae sedis</taxon>
        <taxon>Mucoromycota</taxon>
        <taxon>Mucoromycotina</taxon>
        <taxon>Umbelopsidomycetes</taxon>
        <taxon>Umbelopsidales</taxon>
        <taxon>Umbelopsidaceae</taxon>
        <taxon>Umbelopsis</taxon>
    </lineage>
</organism>
<proteinExistence type="predicted"/>
<accession>A0AAD5EBN2</accession>